<gene>
    <name evidence="1" type="ORF">MUO14_14205</name>
</gene>
<name>A0ABY4GUX3_9BACI</name>
<protein>
    <submittedName>
        <fullName evidence="1">PAS domain-containing protein</fullName>
    </submittedName>
</protein>
<keyword evidence="2" id="KW-1185">Reference proteome</keyword>
<evidence type="ECO:0000313" key="1">
    <source>
        <dbReference type="EMBL" id="UOQ91698.1"/>
    </source>
</evidence>
<evidence type="ECO:0000313" key="2">
    <source>
        <dbReference type="Proteomes" id="UP000831880"/>
    </source>
</evidence>
<proteinExistence type="predicted"/>
<dbReference type="Proteomes" id="UP000831880">
    <property type="component" value="Chromosome"/>
</dbReference>
<organism evidence="1 2">
    <name type="scientific">Halobacillus shinanisalinarum</name>
    <dbReference type="NCBI Taxonomy" id="2932258"/>
    <lineage>
        <taxon>Bacteria</taxon>
        <taxon>Bacillati</taxon>
        <taxon>Bacillota</taxon>
        <taxon>Bacilli</taxon>
        <taxon>Bacillales</taxon>
        <taxon>Bacillaceae</taxon>
        <taxon>Halobacillus</taxon>
    </lineage>
</organism>
<sequence length="222" mass="25147">MVQKVGHPWDILRQLSIPVWFFNSSECSIYINAPLMQRILAERSSYSLADLGRVIHPNDIEHVRELLQRPGGDAVHLNYRLKMNGEYKWIEDMIAPLYAENGGFIGYTGQSLSLLSYKEELEDLKKSVIEIGESFAANAGQSFFDFLVKCLAKVLQVDTVIIGELTGGDRDQITAVSMFHKGEISKRMTYQLEGTPCEEVIIKCKECYIPRGLMNFIPMTTC</sequence>
<dbReference type="RefSeq" id="WP_244751309.1">
    <property type="nucleotide sequence ID" value="NZ_CP095074.1"/>
</dbReference>
<dbReference type="SUPFAM" id="SSF55785">
    <property type="entry name" value="PYP-like sensor domain (PAS domain)"/>
    <property type="match status" value="1"/>
</dbReference>
<dbReference type="EMBL" id="CP095074">
    <property type="protein sequence ID" value="UOQ91698.1"/>
    <property type="molecule type" value="Genomic_DNA"/>
</dbReference>
<reference evidence="1 2" key="1">
    <citation type="submission" date="2022-04" db="EMBL/GenBank/DDBJ databases">
        <title>Halobacillus sp. isolated from saltern.</title>
        <authorList>
            <person name="Won M."/>
            <person name="Lee C.-M."/>
            <person name="Woen H.-Y."/>
            <person name="Kwon S.-W."/>
        </authorList>
    </citation>
    <scope>NUCLEOTIDE SEQUENCE [LARGE SCALE GENOMIC DNA]</scope>
    <source>
        <strain evidence="1 2">SSTM10-2</strain>
    </source>
</reference>
<accession>A0ABY4GUX3</accession>
<dbReference type="InterPro" id="IPR035965">
    <property type="entry name" value="PAS-like_dom_sf"/>
</dbReference>
<dbReference type="Gene3D" id="3.30.450.20">
    <property type="entry name" value="PAS domain"/>
    <property type="match status" value="1"/>
</dbReference>